<sequence length="59" mass="6888">SSSIQNGAQIPPRKVVQKNVAKNSPRVAKFIRVSWRKEEKRVCGSIRTRDVEKQQQQRR</sequence>
<accession>A0AAW0MII4</accession>
<keyword evidence="3" id="KW-1185">Reference proteome</keyword>
<dbReference type="Proteomes" id="UP001460270">
    <property type="component" value="Unassembled WGS sequence"/>
</dbReference>
<feature type="non-terminal residue" evidence="2">
    <location>
        <position position="59"/>
    </location>
</feature>
<name>A0AAW0MII4_9GOBI</name>
<evidence type="ECO:0000313" key="2">
    <source>
        <dbReference type="EMBL" id="KAK7879798.1"/>
    </source>
</evidence>
<protein>
    <submittedName>
        <fullName evidence="2">Uncharacterized protein</fullName>
    </submittedName>
</protein>
<comment type="caution">
    <text evidence="2">The sequence shown here is derived from an EMBL/GenBank/DDBJ whole genome shotgun (WGS) entry which is preliminary data.</text>
</comment>
<dbReference type="AlphaFoldDB" id="A0AAW0MII4"/>
<evidence type="ECO:0000256" key="1">
    <source>
        <dbReference type="SAM" id="MobiDB-lite"/>
    </source>
</evidence>
<dbReference type="EMBL" id="JBBPFD010000198">
    <property type="protein sequence ID" value="KAK7879798.1"/>
    <property type="molecule type" value="Genomic_DNA"/>
</dbReference>
<feature type="region of interest" description="Disordered" evidence="1">
    <location>
        <begin position="1"/>
        <end position="21"/>
    </location>
</feature>
<gene>
    <name evidence="2" type="ORF">WMY93_033529</name>
</gene>
<proteinExistence type="predicted"/>
<reference evidence="3" key="1">
    <citation type="submission" date="2024-04" db="EMBL/GenBank/DDBJ databases">
        <title>Salinicola lusitanus LLJ914,a marine bacterium isolated from the Okinawa Trough.</title>
        <authorList>
            <person name="Li J."/>
        </authorList>
    </citation>
    <scope>NUCLEOTIDE SEQUENCE [LARGE SCALE GENOMIC DNA]</scope>
</reference>
<evidence type="ECO:0000313" key="3">
    <source>
        <dbReference type="Proteomes" id="UP001460270"/>
    </source>
</evidence>
<feature type="non-terminal residue" evidence="2">
    <location>
        <position position="1"/>
    </location>
</feature>
<organism evidence="2 3">
    <name type="scientific">Mugilogobius chulae</name>
    <name type="common">yellowstripe goby</name>
    <dbReference type="NCBI Taxonomy" id="88201"/>
    <lineage>
        <taxon>Eukaryota</taxon>
        <taxon>Metazoa</taxon>
        <taxon>Chordata</taxon>
        <taxon>Craniata</taxon>
        <taxon>Vertebrata</taxon>
        <taxon>Euteleostomi</taxon>
        <taxon>Actinopterygii</taxon>
        <taxon>Neopterygii</taxon>
        <taxon>Teleostei</taxon>
        <taxon>Neoteleostei</taxon>
        <taxon>Acanthomorphata</taxon>
        <taxon>Gobiaria</taxon>
        <taxon>Gobiiformes</taxon>
        <taxon>Gobioidei</taxon>
        <taxon>Gobiidae</taxon>
        <taxon>Gobionellinae</taxon>
        <taxon>Mugilogobius</taxon>
    </lineage>
</organism>